<comment type="caution">
    <text evidence="3">The sequence shown here is derived from an EMBL/GenBank/DDBJ whole genome shotgun (WGS) entry which is preliminary data.</text>
</comment>
<reference evidence="4" key="1">
    <citation type="journal article" date="2019" name="Int. J. Syst. Evol. Microbiol.">
        <title>The Global Catalogue of Microorganisms (GCM) 10K type strain sequencing project: providing services to taxonomists for standard genome sequencing and annotation.</title>
        <authorList>
            <consortium name="The Broad Institute Genomics Platform"/>
            <consortium name="The Broad Institute Genome Sequencing Center for Infectious Disease"/>
            <person name="Wu L."/>
            <person name="Ma J."/>
        </authorList>
    </citation>
    <scope>NUCLEOTIDE SEQUENCE [LARGE SCALE GENOMIC DNA]</scope>
    <source>
        <strain evidence="4">CGMCC 1.15399</strain>
    </source>
</reference>
<dbReference type="InterPro" id="IPR051049">
    <property type="entry name" value="Dienelactone_hydrolase-like"/>
</dbReference>
<dbReference type="RefSeq" id="WP_219527436.1">
    <property type="nucleotide sequence ID" value="NZ_JAHKRM010000002.1"/>
</dbReference>
<keyword evidence="4" id="KW-1185">Reference proteome</keyword>
<dbReference type="GO" id="GO:0016787">
    <property type="term" value="F:hydrolase activity"/>
    <property type="evidence" value="ECO:0007669"/>
    <property type="project" value="UniProtKB-KW"/>
</dbReference>
<accession>A0ABW4G7G0</accession>
<gene>
    <name evidence="3" type="ORF">ACFSJ0_16525</name>
</gene>
<evidence type="ECO:0000313" key="3">
    <source>
        <dbReference type="EMBL" id="MFD1538662.1"/>
    </source>
</evidence>
<dbReference type="EC" id="3.1.-.-" evidence="3"/>
<dbReference type="EMBL" id="JBHUCM010000013">
    <property type="protein sequence ID" value="MFD1538662.1"/>
    <property type="molecule type" value="Genomic_DNA"/>
</dbReference>
<evidence type="ECO:0000313" key="4">
    <source>
        <dbReference type="Proteomes" id="UP001597097"/>
    </source>
</evidence>
<feature type="domain" description="Dienelactone hydrolase" evidence="2">
    <location>
        <begin position="115"/>
        <end position="315"/>
    </location>
</feature>
<feature type="compositionally biased region" description="Low complexity" evidence="1">
    <location>
        <begin position="56"/>
        <end position="87"/>
    </location>
</feature>
<proteinExistence type="predicted"/>
<evidence type="ECO:0000256" key="1">
    <source>
        <dbReference type="SAM" id="MobiDB-lite"/>
    </source>
</evidence>
<keyword evidence="3" id="KW-0378">Hydrolase</keyword>
<evidence type="ECO:0000259" key="2">
    <source>
        <dbReference type="Pfam" id="PF01738"/>
    </source>
</evidence>
<dbReference type="Proteomes" id="UP001597097">
    <property type="component" value="Unassembled WGS sequence"/>
</dbReference>
<organism evidence="3 4">
    <name type="scientific">Nonomuraea guangzhouensis</name>
    <dbReference type="NCBI Taxonomy" id="1291555"/>
    <lineage>
        <taxon>Bacteria</taxon>
        <taxon>Bacillati</taxon>
        <taxon>Actinomycetota</taxon>
        <taxon>Actinomycetes</taxon>
        <taxon>Streptosporangiales</taxon>
        <taxon>Streptosporangiaceae</taxon>
        <taxon>Nonomuraea</taxon>
    </lineage>
</organism>
<dbReference type="Pfam" id="PF01738">
    <property type="entry name" value="DLH"/>
    <property type="match status" value="1"/>
</dbReference>
<dbReference type="PANTHER" id="PTHR46623">
    <property type="entry name" value="CARBOXYMETHYLENEBUTENOLIDASE-RELATED"/>
    <property type="match status" value="1"/>
</dbReference>
<sequence>MTPIQRYLAEEVAIDHADGLIPRREALRRLGLLGIALPAASALLTACGSPPEPTRGTPATSSGAAAPAASSGAPAASSGPAESASPAGPSPLPTRPITFPGPEGTTLQGAWAAAANPKGAVLVIHENRGLTDHIRSVAGRLAASGYSALAIDLLSREGGTAAFADTAQATAKLAEIPPERFVADMKAGLGELTKRANGAKLGAIGFCFGGGMTWLLLSSSEPRLSAAAPFYGPLPDHADFTGTKAAVLAIYAEQDARVNASRDAAKAALEKAGLPHEIVTFPGVNHAFFNDTGPRYNAQAAAQAYQRVLDWFGEHLS</sequence>
<dbReference type="InterPro" id="IPR002925">
    <property type="entry name" value="Dienelactn_hydro"/>
</dbReference>
<protein>
    <submittedName>
        <fullName evidence="3">Dienelactone hydrolase family protein</fullName>
        <ecNumber evidence="3">3.1.-.-</ecNumber>
    </submittedName>
</protein>
<dbReference type="PANTHER" id="PTHR46623:SF6">
    <property type="entry name" value="ALPHA_BETA-HYDROLASES SUPERFAMILY PROTEIN"/>
    <property type="match status" value="1"/>
</dbReference>
<feature type="region of interest" description="Disordered" evidence="1">
    <location>
        <begin position="48"/>
        <end position="106"/>
    </location>
</feature>
<name>A0ABW4G7G0_9ACTN</name>